<proteinExistence type="predicted"/>
<dbReference type="Proteomes" id="UP000188937">
    <property type="component" value="Chromosome"/>
</dbReference>
<dbReference type="STRING" id="435.A0U92_09815"/>
<sequence>MSYGIKRYNQNSATQMTSRQIEIMAFGQTILLLKNAKNQKDRIHALTMNQKLWSSILLETSVEDNGIPDIVRKDLLNLAIWSTRYSIRAMLHNFSLKPLIDINQDMLDGLRQNIENKKSSSEINNFKLSVA</sequence>
<dbReference type="EMBL" id="CP014692">
    <property type="protein sequence ID" value="AQS85023.1"/>
    <property type="molecule type" value="Genomic_DNA"/>
</dbReference>
<organism evidence="1 2">
    <name type="scientific">Acetobacter aceti</name>
    <dbReference type="NCBI Taxonomy" id="435"/>
    <lineage>
        <taxon>Bacteria</taxon>
        <taxon>Pseudomonadati</taxon>
        <taxon>Pseudomonadota</taxon>
        <taxon>Alphaproteobacteria</taxon>
        <taxon>Acetobacterales</taxon>
        <taxon>Acetobacteraceae</taxon>
        <taxon>Acetobacter</taxon>
        <taxon>Acetobacter subgen. Acetobacter</taxon>
    </lineage>
</organism>
<evidence type="ECO:0008006" key="3">
    <source>
        <dbReference type="Google" id="ProtNLM"/>
    </source>
</evidence>
<dbReference type="KEGG" id="aace:A0U92_09815"/>
<name>A0A1U9KGU2_ACEAC</name>
<accession>A0A1U9KGU2</accession>
<dbReference type="InterPro" id="IPR010845">
    <property type="entry name" value="FlaF"/>
</dbReference>
<dbReference type="AlphaFoldDB" id="A0A1U9KGU2"/>
<protein>
    <recommendedName>
        <fullName evidence="3">Flagellar biosynthesis regulatory protein FlaF</fullName>
    </recommendedName>
</protein>
<dbReference type="GO" id="GO:0044781">
    <property type="term" value="P:bacterial-type flagellum organization"/>
    <property type="evidence" value="ECO:0007669"/>
    <property type="project" value="InterPro"/>
</dbReference>
<dbReference type="RefSeq" id="WP_077813067.1">
    <property type="nucleotide sequence ID" value="NZ_CP014692.1"/>
</dbReference>
<reference evidence="1 2" key="1">
    <citation type="submission" date="2016-03" db="EMBL/GenBank/DDBJ databases">
        <title>Acetic acid bacteria sequencing.</title>
        <authorList>
            <person name="Brandt J."/>
            <person name="Jakob F."/>
            <person name="Vogel R.F."/>
        </authorList>
    </citation>
    <scope>NUCLEOTIDE SEQUENCE [LARGE SCALE GENOMIC DNA]</scope>
    <source>
        <strain evidence="1 2">TMW2.1153</strain>
    </source>
</reference>
<dbReference type="Pfam" id="PF07309">
    <property type="entry name" value="FlaF"/>
    <property type="match status" value="1"/>
</dbReference>
<evidence type="ECO:0000313" key="2">
    <source>
        <dbReference type="Proteomes" id="UP000188937"/>
    </source>
</evidence>
<keyword evidence="2" id="KW-1185">Reference proteome</keyword>
<evidence type="ECO:0000313" key="1">
    <source>
        <dbReference type="EMBL" id="AQS85023.1"/>
    </source>
</evidence>
<dbReference type="OrthoDB" id="9808944at2"/>
<gene>
    <name evidence="1" type="ORF">A0U92_09815</name>
</gene>